<keyword evidence="8 10" id="KW-0472">Membrane</keyword>
<dbReference type="CDD" id="cd18579">
    <property type="entry name" value="ABC_6TM_ABCC_D1"/>
    <property type="match status" value="1"/>
</dbReference>
<dbReference type="InterPro" id="IPR050173">
    <property type="entry name" value="ABC_transporter_C-like"/>
</dbReference>
<reference evidence="13" key="1">
    <citation type="submission" date="2021-01" db="EMBL/GenBank/DDBJ databases">
        <authorList>
            <person name="Corre E."/>
            <person name="Pelletier E."/>
            <person name="Niang G."/>
            <person name="Scheremetjew M."/>
            <person name="Finn R."/>
            <person name="Kale V."/>
            <person name="Holt S."/>
            <person name="Cochrane G."/>
            <person name="Meng A."/>
            <person name="Brown T."/>
            <person name="Cohen L."/>
        </authorList>
    </citation>
    <scope>NUCLEOTIDE SEQUENCE</scope>
    <source>
        <strain evidence="13">CCMP1756</strain>
    </source>
</reference>
<feature type="transmembrane region" description="Helical" evidence="10">
    <location>
        <begin position="523"/>
        <end position="549"/>
    </location>
</feature>
<feature type="transmembrane region" description="Helical" evidence="10">
    <location>
        <begin position="1177"/>
        <end position="1195"/>
    </location>
</feature>
<dbReference type="PROSITE" id="PS50893">
    <property type="entry name" value="ABC_TRANSPORTER_2"/>
    <property type="match status" value="2"/>
</dbReference>
<feature type="transmembrane region" description="Helical" evidence="10">
    <location>
        <begin position="76"/>
        <end position="97"/>
    </location>
</feature>
<evidence type="ECO:0000256" key="3">
    <source>
        <dbReference type="ARBA" id="ARBA00022692"/>
    </source>
</evidence>
<sequence>MHISLSSIGGTREEQLCILSAVLLWGVVAWLFTVRAARKTNNNITANDNNLEAPLLEEDEPKHAIRSRVRLASRQAAYYVLAIYYAVCFLVYSVRLLRSRGEQRARLYRAGADLLRSVAWLVAAKADAQECRSSPAKPSLAAAAFVACSALAALRETRVSAAKFHLSAPSLWALCAHAILLVVALTGDKATPRERAPSPEENAIELHQIVGFTWLRGLFDRKAVLKDENLAVEDLPQQVEGDLVDTTWPRLQELLEKHPEARGGDPGRSRTLALFGVLCRLCWPQFVAAGICRLFYIVTGYAQPLGLYIILRRFGRDDAFGWTAVGLLFGGPLLNATADALQMFLQRRVATRCRGAIMVLIYDKARRVDMAAASLPPAAAGRGRPQKKESGGGGRVGEVVGLMSADVQNALTAIAYFHWVWGPVIQLVITLCALFWLVHVAAVGALIVIALNTVLNKGIFGRLAAASKEFLSARNFRLELVTEMLQGSRIIKMLGYESGIFDAIKGRREKELGKLAKILRLQVAVATLINATPPIMGVATFVAMSWLLGKPIDAATGFTTLTLLENLRFVLMQAPSAATFIITGYVSLQRVESFLDAPDVDDKPSGDGVKRGEVRVEDAAFRWGGTADAAAATEENPLITESDPNERGLTLRGVDLRMAPGTLTLVVGVTGGGKSSLLAALLGEIRRVKGRVRVGGSTAYCPQQAWCQNASLKENICFGDAGKDDARYGACIEACALGPDISSFPGGDGTEVGERGVTLSGGQQARVALARALYADADVYLLDDPLSAVDAHVGEHLFESAICGLVARGKTVVLATHQVSLALPRADQVVILTTDGSVAFAGSPDEAAADAAAATLLEDLADPESSKTAEAPKAVAKSAPIGPQGNANSRLVEEEKRQKGAPLLSNFKLYLSAAGVAFLIGSSLFALQQPTKYVQANSLTNWISAMEAGRKPLSGNGLTLYLVWTAVFCVQTAIAISFQNLGALRASRTIHEKLSWAVLRNPVAWFDASPVGRVQNRFATDIQAVDRSVAMTTMFLIRSLVAPCVSLFAIGRQVPWLLPCFIPVLAVAFNVARNYLLLARDLKRIDSTTKSPVYALFNESLNGLQTLRSFDGAFGRFAQRFAGLVDRTNSAELHLAALSYWLSVRLNALGSTVAGSTALALYAQSLANEDKLSPPEAGLVLTYAVSFTAAIIGLMRTYTELELSMNAVERIAEYLDLPPEPPLELESDAAGWLRERPAAVEFRDVVLSYPRQPEPALRGLTLTIEAGSSVGVVGRTGAGKSTLVQTILRLYPVQSGAVLVDGVDVASVGLKTLRGRVAIVPQAPTLFAGTIRFNLDMFGERTDEELEAALELARGGGLAPSGSLTSLASLSDGATEVAGDVPANRVASLALDFELSEFGANLSVGERQLLCLARAIARKSRLVLMDEATANVDQKTDRLVQRVLNGGALGGATRITIAHRLGTIAACDAVAVLDDGKLREYAAPSTLLADADSSFSALCDAAGSRQSLIEAARRADERRANGGAPVV</sequence>
<dbReference type="CDD" id="cd03250">
    <property type="entry name" value="ABCC_MRP_domain1"/>
    <property type="match status" value="1"/>
</dbReference>
<dbReference type="PANTHER" id="PTHR24223:SF443">
    <property type="entry name" value="MULTIDRUG-RESISTANCE LIKE PROTEIN 1, ISOFORM I"/>
    <property type="match status" value="1"/>
</dbReference>
<dbReference type="InterPro" id="IPR017871">
    <property type="entry name" value="ABC_transporter-like_CS"/>
</dbReference>
<evidence type="ECO:0000256" key="7">
    <source>
        <dbReference type="ARBA" id="ARBA00022989"/>
    </source>
</evidence>
<proteinExistence type="predicted"/>
<dbReference type="GO" id="GO:0005774">
    <property type="term" value="C:vacuolar membrane"/>
    <property type="evidence" value="ECO:0007669"/>
    <property type="project" value="UniProtKB-SubCell"/>
</dbReference>
<comment type="subcellular location">
    <subcellularLocation>
        <location evidence="1">Vacuole membrane</location>
        <topology evidence="1">Multi-pass membrane protein</topology>
    </subcellularLocation>
</comment>
<dbReference type="InterPro" id="IPR003593">
    <property type="entry name" value="AAA+_ATPase"/>
</dbReference>
<evidence type="ECO:0000256" key="6">
    <source>
        <dbReference type="ARBA" id="ARBA00022840"/>
    </source>
</evidence>
<evidence type="ECO:0000313" key="15">
    <source>
        <dbReference type="Proteomes" id="UP000789595"/>
    </source>
</evidence>
<dbReference type="Proteomes" id="UP000789595">
    <property type="component" value="Unassembled WGS sequence"/>
</dbReference>
<feature type="region of interest" description="Disordered" evidence="9">
    <location>
        <begin position="862"/>
        <end position="894"/>
    </location>
</feature>
<dbReference type="PROSITE" id="PS50929">
    <property type="entry name" value="ABC_TM1F"/>
    <property type="match status" value="2"/>
</dbReference>
<dbReference type="CDD" id="cd18604">
    <property type="entry name" value="ABC_6TM_VMR1_D2_like"/>
    <property type="match status" value="1"/>
</dbReference>
<dbReference type="Pfam" id="PF00005">
    <property type="entry name" value="ABC_tran"/>
    <property type="match status" value="2"/>
</dbReference>
<keyword evidence="7 10" id="KW-1133">Transmembrane helix</keyword>
<evidence type="ECO:0000256" key="1">
    <source>
        <dbReference type="ARBA" id="ARBA00004128"/>
    </source>
</evidence>
<evidence type="ECO:0000256" key="9">
    <source>
        <dbReference type="SAM" id="MobiDB-lite"/>
    </source>
</evidence>
<dbReference type="SUPFAM" id="SSF90123">
    <property type="entry name" value="ABC transporter transmembrane region"/>
    <property type="match status" value="2"/>
</dbReference>
<evidence type="ECO:0000256" key="2">
    <source>
        <dbReference type="ARBA" id="ARBA00022448"/>
    </source>
</evidence>
<dbReference type="InterPro" id="IPR036640">
    <property type="entry name" value="ABC1_TM_sf"/>
</dbReference>
<dbReference type="GO" id="GO:0005524">
    <property type="term" value="F:ATP binding"/>
    <property type="evidence" value="ECO:0007669"/>
    <property type="project" value="UniProtKB-KW"/>
</dbReference>
<dbReference type="PROSITE" id="PS00211">
    <property type="entry name" value="ABC_TRANSPORTER_1"/>
    <property type="match status" value="2"/>
</dbReference>
<feature type="domain" description="ABC transporter" evidence="11">
    <location>
        <begin position="614"/>
        <end position="860"/>
    </location>
</feature>
<dbReference type="Gene3D" id="1.20.1560.10">
    <property type="entry name" value="ABC transporter type 1, transmembrane domain"/>
    <property type="match status" value="2"/>
</dbReference>
<evidence type="ECO:0000313" key="14">
    <source>
        <dbReference type="EMBL" id="CAH0377927.1"/>
    </source>
</evidence>
<feature type="transmembrane region" description="Helical" evidence="10">
    <location>
        <begin position="319"/>
        <end position="338"/>
    </location>
</feature>
<dbReference type="InterPro" id="IPR044746">
    <property type="entry name" value="ABCC_6TM_D1"/>
</dbReference>
<reference evidence="14" key="2">
    <citation type="submission" date="2021-11" db="EMBL/GenBank/DDBJ databases">
        <authorList>
            <consortium name="Genoscope - CEA"/>
            <person name="William W."/>
        </authorList>
    </citation>
    <scope>NUCLEOTIDE SEQUENCE</scope>
</reference>
<feature type="domain" description="ABC transmembrane type-1" evidence="12">
    <location>
        <begin position="972"/>
        <end position="1203"/>
    </location>
</feature>
<name>A0A7S4EB17_9STRA</name>
<feature type="domain" description="ABC transporter" evidence="11">
    <location>
        <begin position="1240"/>
        <end position="1500"/>
    </location>
</feature>
<evidence type="ECO:0000259" key="11">
    <source>
        <dbReference type="PROSITE" id="PS50893"/>
    </source>
</evidence>
<evidence type="ECO:0000256" key="10">
    <source>
        <dbReference type="SAM" id="Phobius"/>
    </source>
</evidence>
<keyword evidence="6" id="KW-0067">ATP-binding</keyword>
<dbReference type="FunFam" id="3.40.50.300:FF:000630">
    <property type="entry name" value="ATP-binding cassette (ABC) transporter, putative"/>
    <property type="match status" value="1"/>
</dbReference>
<feature type="domain" description="ABC transmembrane type-1" evidence="12">
    <location>
        <begin position="287"/>
        <end position="583"/>
    </location>
</feature>
<gene>
    <name evidence="13" type="ORF">PCAL00307_LOCUS16416</name>
    <name evidence="14" type="ORF">PECAL_5P24440</name>
</gene>
<accession>A0A7S4EB17</accession>
<dbReference type="InterPro" id="IPR003439">
    <property type="entry name" value="ABC_transporter-like_ATP-bd"/>
</dbReference>
<evidence type="ECO:0000256" key="5">
    <source>
        <dbReference type="ARBA" id="ARBA00022741"/>
    </source>
</evidence>
<feature type="transmembrane region" description="Helical" evidence="10">
    <location>
        <begin position="425"/>
        <end position="451"/>
    </location>
</feature>
<feature type="transmembrane region" description="Helical" evidence="10">
    <location>
        <begin position="166"/>
        <end position="185"/>
    </location>
</feature>
<dbReference type="Gene3D" id="3.40.50.300">
    <property type="entry name" value="P-loop containing nucleotide triphosphate hydrolases"/>
    <property type="match status" value="2"/>
</dbReference>
<dbReference type="EMBL" id="HBIW01019073">
    <property type="protein sequence ID" value="CAE0700980.1"/>
    <property type="molecule type" value="Transcribed_RNA"/>
</dbReference>
<feature type="transmembrane region" description="Helical" evidence="10">
    <location>
        <begin position="1029"/>
        <end position="1050"/>
    </location>
</feature>
<feature type="transmembrane region" description="Helical" evidence="10">
    <location>
        <begin position="907"/>
        <end position="927"/>
    </location>
</feature>
<dbReference type="Pfam" id="PF00664">
    <property type="entry name" value="ABC_membrane"/>
    <property type="match status" value="2"/>
</dbReference>
<dbReference type="FunFam" id="3.40.50.300:FF:000997">
    <property type="entry name" value="Multidrug resistance-associated protein 1"/>
    <property type="match status" value="1"/>
</dbReference>
<dbReference type="CDD" id="cd03244">
    <property type="entry name" value="ABCC_MRP_domain2"/>
    <property type="match status" value="1"/>
</dbReference>
<dbReference type="FunFam" id="1.20.1560.10:FF:000013">
    <property type="entry name" value="ABC transporter C family member 2"/>
    <property type="match status" value="1"/>
</dbReference>
<evidence type="ECO:0000256" key="8">
    <source>
        <dbReference type="ARBA" id="ARBA00023136"/>
    </source>
</evidence>
<dbReference type="OrthoDB" id="201048at2759"/>
<dbReference type="InterPro" id="IPR027417">
    <property type="entry name" value="P-loop_NTPase"/>
</dbReference>
<keyword evidence="4" id="KW-0677">Repeat</keyword>
<dbReference type="SMART" id="SM00382">
    <property type="entry name" value="AAA"/>
    <property type="match status" value="2"/>
</dbReference>
<dbReference type="GO" id="GO:0016887">
    <property type="term" value="F:ATP hydrolysis activity"/>
    <property type="evidence" value="ECO:0007669"/>
    <property type="project" value="InterPro"/>
</dbReference>
<dbReference type="GO" id="GO:0140359">
    <property type="term" value="F:ABC-type transporter activity"/>
    <property type="evidence" value="ECO:0007669"/>
    <property type="project" value="InterPro"/>
</dbReference>
<organism evidence="13">
    <name type="scientific">Pelagomonas calceolata</name>
    <dbReference type="NCBI Taxonomy" id="35677"/>
    <lineage>
        <taxon>Eukaryota</taxon>
        <taxon>Sar</taxon>
        <taxon>Stramenopiles</taxon>
        <taxon>Ochrophyta</taxon>
        <taxon>Pelagophyceae</taxon>
        <taxon>Pelagomonadales</taxon>
        <taxon>Pelagomonadaceae</taxon>
        <taxon>Pelagomonas</taxon>
    </lineage>
</organism>
<dbReference type="InterPro" id="IPR011527">
    <property type="entry name" value="ABC1_TM_dom"/>
</dbReference>
<protein>
    <submittedName>
        <fullName evidence="13">Uncharacterized protein</fullName>
    </submittedName>
</protein>
<keyword evidence="15" id="KW-1185">Reference proteome</keyword>
<feature type="transmembrane region" description="Helical" evidence="10">
    <location>
        <begin position="569"/>
        <end position="588"/>
    </location>
</feature>
<dbReference type="PANTHER" id="PTHR24223">
    <property type="entry name" value="ATP-BINDING CASSETTE SUB-FAMILY C"/>
    <property type="match status" value="1"/>
</dbReference>
<keyword evidence="3 10" id="KW-0812">Transmembrane</keyword>
<evidence type="ECO:0000256" key="4">
    <source>
        <dbReference type="ARBA" id="ARBA00022737"/>
    </source>
</evidence>
<evidence type="ECO:0000259" key="12">
    <source>
        <dbReference type="PROSITE" id="PS50929"/>
    </source>
</evidence>
<feature type="transmembrane region" description="Helical" evidence="10">
    <location>
        <begin position="1056"/>
        <end position="1076"/>
    </location>
</feature>
<keyword evidence="5" id="KW-0547">Nucleotide-binding</keyword>
<feature type="transmembrane region" description="Helical" evidence="10">
    <location>
        <begin position="16"/>
        <end position="33"/>
    </location>
</feature>
<evidence type="ECO:0000313" key="13">
    <source>
        <dbReference type="EMBL" id="CAE0700980.1"/>
    </source>
</evidence>
<keyword evidence="2" id="KW-0813">Transport</keyword>
<dbReference type="EMBL" id="CAKKNE010000005">
    <property type="protein sequence ID" value="CAH0377927.1"/>
    <property type="molecule type" value="Genomic_DNA"/>
</dbReference>
<dbReference type="SUPFAM" id="SSF52540">
    <property type="entry name" value="P-loop containing nucleoside triphosphate hydrolases"/>
    <property type="match status" value="2"/>
</dbReference>
<feature type="transmembrane region" description="Helical" evidence="10">
    <location>
        <begin position="958"/>
        <end position="978"/>
    </location>
</feature>